<sequence length="310" mass="35338">KRPSSIPVTSGRKWQVVVYEGGNQSTTSTKAVSFFPPKYPHYLNLFAKSPSLKASDLPKQNFAKEEENFQPRAEIDPGSGFIGFSIIDKKTWEFLQNRMANEKQLKWEGKASAELNGPEAEQVWPLLEDFFGLHKWFPTLTTCLGVEGISGQPGCVRYCAGFKTPVDHKREQDQDQEKVNWTKQKLLSIDPAQLIFSYSIIDGNVGFNSYISTVQVVPKEGGCSIVWKYEVEPVRGGKWRIWTCLLAQACKSWLAEWKPLSNSKLGRWNHRVITCLAVLVVFVCSAKFKDNHYIQSKWENRELEDLPKTK</sequence>
<dbReference type="Pfam" id="PF10604">
    <property type="entry name" value="Polyketide_cyc2"/>
    <property type="match status" value="1"/>
</dbReference>
<dbReference type="PANTHER" id="PTHR33789:SF3">
    <property type="entry name" value="LACHRYMATORY-FACTOR SYNTHASE-LIKE"/>
    <property type="match status" value="1"/>
</dbReference>
<protein>
    <submittedName>
        <fullName evidence="1">Polyketide cyclase/dehydrase and lipid transport superfamily protein</fullName>
    </submittedName>
</protein>
<feature type="non-terminal residue" evidence="1">
    <location>
        <position position="1"/>
    </location>
</feature>
<dbReference type="SUPFAM" id="SSF55961">
    <property type="entry name" value="Bet v1-like"/>
    <property type="match status" value="1"/>
</dbReference>
<organism evidence="1">
    <name type="scientific">Prunus dulcis</name>
    <name type="common">Almond</name>
    <name type="synonym">Amygdalus dulcis</name>
    <dbReference type="NCBI Taxonomy" id="3755"/>
    <lineage>
        <taxon>Eukaryota</taxon>
        <taxon>Viridiplantae</taxon>
        <taxon>Streptophyta</taxon>
        <taxon>Embryophyta</taxon>
        <taxon>Tracheophyta</taxon>
        <taxon>Spermatophyta</taxon>
        <taxon>Magnoliopsida</taxon>
        <taxon>eudicotyledons</taxon>
        <taxon>Gunneridae</taxon>
        <taxon>Pentapetalae</taxon>
        <taxon>rosids</taxon>
        <taxon>fabids</taxon>
        <taxon>Rosales</taxon>
        <taxon>Rosaceae</taxon>
        <taxon>Amygdaloideae</taxon>
        <taxon>Amygdaleae</taxon>
        <taxon>Prunus</taxon>
    </lineage>
</organism>
<reference evidence="1" key="1">
    <citation type="journal article" date="2019" name="Science">
        <title>Mutation of a bHLH transcription factor allowed almond domestication.</title>
        <authorList>
            <person name="Sanchez-Perez R."/>
            <person name="Pavan S."/>
            <person name="Mazzeo R."/>
            <person name="Moldovan C."/>
            <person name="Aiese Cigliano R."/>
            <person name="Del Cueto J."/>
            <person name="Ricciardi F."/>
            <person name="Lotti C."/>
            <person name="Ricciardi L."/>
            <person name="Dicenta F."/>
            <person name="Lopez-Marques R.L."/>
            <person name="Lindberg Moller B."/>
        </authorList>
    </citation>
    <scope>NUCLEOTIDE SEQUENCE</scope>
</reference>
<proteinExistence type="predicted"/>
<accession>A0A4Y1RWW2</accession>
<dbReference type="InterPro" id="IPR053249">
    <property type="entry name" value="LFS"/>
</dbReference>
<dbReference type="InterPro" id="IPR023393">
    <property type="entry name" value="START-like_dom_sf"/>
</dbReference>
<dbReference type="AlphaFoldDB" id="A0A4Y1RWW2"/>
<gene>
    <name evidence="1" type="ORF">Prudu_020521</name>
</gene>
<name>A0A4Y1RWW2_PRUDU</name>
<dbReference type="GO" id="GO:0004864">
    <property type="term" value="F:protein phosphatase inhibitor activity"/>
    <property type="evidence" value="ECO:0007669"/>
    <property type="project" value="UniProtKB-ARBA"/>
</dbReference>
<feature type="non-terminal residue" evidence="1">
    <location>
        <position position="310"/>
    </location>
</feature>
<dbReference type="Gene3D" id="3.30.530.20">
    <property type="match status" value="1"/>
</dbReference>
<dbReference type="CDD" id="cd07821">
    <property type="entry name" value="PYR_PYL_RCAR_like"/>
    <property type="match status" value="1"/>
</dbReference>
<dbReference type="InterPro" id="IPR019587">
    <property type="entry name" value="Polyketide_cyclase/dehydratase"/>
</dbReference>
<evidence type="ECO:0000313" key="1">
    <source>
        <dbReference type="EMBL" id="BBH08358.1"/>
    </source>
</evidence>
<dbReference type="EMBL" id="AP019303">
    <property type="protein sequence ID" value="BBH08358.1"/>
    <property type="molecule type" value="Genomic_DNA"/>
</dbReference>
<dbReference type="PANTHER" id="PTHR33789">
    <property type="entry name" value="LACHRYMATORY-FACTOR SYNTHASE"/>
    <property type="match status" value="1"/>
</dbReference>